<dbReference type="GO" id="GO:0016491">
    <property type="term" value="F:oxidoreductase activity"/>
    <property type="evidence" value="ECO:0007669"/>
    <property type="project" value="InterPro"/>
</dbReference>
<keyword evidence="4" id="KW-0411">Iron-sulfur</keyword>
<dbReference type="CDD" id="cd02759">
    <property type="entry name" value="MopB_Acetylene-hydratase"/>
    <property type="match status" value="1"/>
</dbReference>
<sequence length="777" mass="87635">MSTVKLDTLGTVNDLGKPWRYEEDGLTVTRTAVWSPPGCHPVGCGLKLYTKDNKLIRVEGDENHPVTQGRLCVRCISLKDYVYNKSRITYPMKRERQYRGQADKWERCTWDEAIDIIEKNYREITAKYGRESIILFAGTGREGGTLNPYGSMMLGTPNYTYTQSGYACYVPRLAGTAYMLGVTYPEIDYAGGLPGRYDDPEYQVPEVLVLWGKAPLESNGDGFFGHAVVDLMKRGTRLIVVDPRVNWLASRADVHLRLRSGTDAALGMAMLNVIISEDLYDHDFVKYWCYGFEELRERVKEMPVEKAAEITGIPAAKIVEAARMYAAATPAALQWGLAIDQKANGMQAGQCIVALMAITGNVDVPGGQILADINFGLNEVGFGIEEGVGKELMDKMIGLDKYPVYCNTILNAHADMMLETCETGKPYPIKFGFYAGNNLMSCTSAEPKRWHDALVKTLDFCFTIDCFMTPSAEATCEVFLPLAAAAEEDGVSFTHYSGSPVTTNFMNQAFTTGEALSDIEACFKVGKRLNPHMFEEYQDYHDFIDHLRLSRKLRFEEAKKEVTIQRDVKYYKYETGDLRMDHSPGFNTPTGKVELYSTVFEQFGEDPLPYYEEPQYSPVNTPELLAQYPFVLTTGARTFAFFHSENRQVPYCRELNPDPLLEINPKTAKRLGIANGQWCEVWNQFGSAKLKAKVSEVVDEQTIHAQHGWWFPEEEGSEPNLYGTFRSNINNLVPNFHTGKLGFGAPFKCLLCNVKPLDENLDTDMNEVWEKFKREDQ</sequence>
<dbReference type="InterPro" id="IPR006656">
    <property type="entry name" value="Mopterin_OxRdtase"/>
</dbReference>
<gene>
    <name evidence="6" type="ORF">AT727_22155</name>
</gene>
<dbReference type="EMBL" id="LOCK01000024">
    <property type="protein sequence ID" value="KTE91511.1"/>
    <property type="molecule type" value="Genomic_DNA"/>
</dbReference>
<proteinExistence type="inferred from homology"/>
<evidence type="ECO:0000256" key="4">
    <source>
        <dbReference type="ARBA" id="ARBA00023014"/>
    </source>
</evidence>
<reference evidence="6 7" key="1">
    <citation type="submission" date="2015-12" db="EMBL/GenBank/DDBJ databases">
        <title>Draft Genome Sequence of Desulfitobacterium hafniense Strain DH, a Sulfate-reducing Bacterium Isolated from Paddy Soils.</title>
        <authorList>
            <person name="Bao P."/>
            <person name="Zhang X."/>
            <person name="Li G."/>
        </authorList>
    </citation>
    <scope>NUCLEOTIDE SEQUENCE [LARGE SCALE GENOMIC DNA]</scope>
    <source>
        <strain evidence="6 7">DH</strain>
    </source>
</reference>
<evidence type="ECO:0000256" key="1">
    <source>
        <dbReference type="ARBA" id="ARBA00010312"/>
    </source>
</evidence>
<dbReference type="Pfam" id="PF00384">
    <property type="entry name" value="Molybdopterin"/>
    <property type="match status" value="1"/>
</dbReference>
<comment type="caution">
    <text evidence="6">The sequence shown here is derived from an EMBL/GenBank/DDBJ whole genome shotgun (WGS) entry which is preliminary data.</text>
</comment>
<dbReference type="InterPro" id="IPR050612">
    <property type="entry name" value="Prok_Mopterin_Oxidored"/>
</dbReference>
<dbReference type="GO" id="GO:0018818">
    <property type="term" value="F:acetylene hydratase activity"/>
    <property type="evidence" value="ECO:0007669"/>
    <property type="project" value="InterPro"/>
</dbReference>
<keyword evidence="2" id="KW-0479">Metal-binding</keyword>
<dbReference type="AlphaFoldDB" id="A0A0W1JI77"/>
<dbReference type="OrthoDB" id="9803192at2"/>
<dbReference type="Gene3D" id="3.40.50.740">
    <property type="match status" value="1"/>
</dbReference>
<keyword evidence="3" id="KW-0408">Iron</keyword>
<dbReference type="GO" id="GO:0051536">
    <property type="term" value="F:iron-sulfur cluster binding"/>
    <property type="evidence" value="ECO:0007669"/>
    <property type="project" value="UniProtKB-KW"/>
</dbReference>
<name>A0A0W1JI77_DESHA</name>
<dbReference type="PANTHER" id="PTHR43742:SF6">
    <property type="entry name" value="OXIDOREDUCTASE YYAE-RELATED"/>
    <property type="match status" value="1"/>
</dbReference>
<organism evidence="6 7">
    <name type="scientific">Desulfitobacterium hafniense</name>
    <name type="common">Desulfitobacterium frappieri</name>
    <dbReference type="NCBI Taxonomy" id="49338"/>
    <lineage>
        <taxon>Bacteria</taxon>
        <taxon>Bacillati</taxon>
        <taxon>Bacillota</taxon>
        <taxon>Clostridia</taxon>
        <taxon>Eubacteriales</taxon>
        <taxon>Desulfitobacteriaceae</taxon>
        <taxon>Desulfitobacterium</taxon>
    </lineage>
</organism>
<dbReference type="InterPro" id="IPR009010">
    <property type="entry name" value="Asp_de-COase-like_dom_sf"/>
</dbReference>
<evidence type="ECO:0000313" key="6">
    <source>
        <dbReference type="EMBL" id="KTE91511.1"/>
    </source>
</evidence>
<dbReference type="PANTHER" id="PTHR43742">
    <property type="entry name" value="TRIMETHYLAMINE-N-OXIDE REDUCTASE"/>
    <property type="match status" value="1"/>
</dbReference>
<dbReference type="RefSeq" id="WP_058491309.1">
    <property type="nucleotide sequence ID" value="NZ_LOCK01000024.1"/>
</dbReference>
<dbReference type="InterPro" id="IPR006657">
    <property type="entry name" value="MoPterin_dinucl-bd_dom"/>
</dbReference>
<dbReference type="InterPro" id="IPR037949">
    <property type="entry name" value="MopB_CT_Acetylene-hydratase"/>
</dbReference>
<protein>
    <submittedName>
        <fullName evidence="6">Dehydrogenase</fullName>
    </submittedName>
</protein>
<feature type="domain" description="4Fe-4S Mo/W bis-MGD-type" evidence="5">
    <location>
        <begin position="26"/>
        <end position="86"/>
    </location>
</feature>
<dbReference type="InterPro" id="IPR041930">
    <property type="entry name" value="Acetylene_hydratase"/>
</dbReference>
<dbReference type="GO" id="GO:0046872">
    <property type="term" value="F:metal ion binding"/>
    <property type="evidence" value="ECO:0007669"/>
    <property type="project" value="UniProtKB-KW"/>
</dbReference>
<dbReference type="SUPFAM" id="SSF53706">
    <property type="entry name" value="Formate dehydrogenase/DMSO reductase, domains 1-3"/>
    <property type="match status" value="1"/>
</dbReference>
<dbReference type="Gene3D" id="3.40.228.10">
    <property type="entry name" value="Dimethylsulfoxide Reductase, domain 2"/>
    <property type="match status" value="1"/>
</dbReference>
<evidence type="ECO:0000313" key="7">
    <source>
        <dbReference type="Proteomes" id="UP000054623"/>
    </source>
</evidence>
<comment type="similarity">
    <text evidence="1">Belongs to the prokaryotic molybdopterin-containing oxidoreductase family.</text>
</comment>
<dbReference type="Gene3D" id="2.40.40.20">
    <property type="match status" value="1"/>
</dbReference>
<dbReference type="InterPro" id="IPR006963">
    <property type="entry name" value="Mopterin_OxRdtase_4Fe-4S_dom"/>
</dbReference>
<dbReference type="SUPFAM" id="SSF50692">
    <property type="entry name" value="ADC-like"/>
    <property type="match status" value="1"/>
</dbReference>
<dbReference type="Pfam" id="PF04879">
    <property type="entry name" value="Molybdop_Fe4S4"/>
    <property type="match status" value="1"/>
</dbReference>
<dbReference type="CDD" id="cd02781">
    <property type="entry name" value="MopB_CT_Acetylene-hydratase"/>
    <property type="match status" value="1"/>
</dbReference>
<evidence type="ECO:0000256" key="2">
    <source>
        <dbReference type="ARBA" id="ARBA00022723"/>
    </source>
</evidence>
<dbReference type="SMART" id="SM00926">
    <property type="entry name" value="Molybdop_Fe4S4"/>
    <property type="match status" value="1"/>
</dbReference>
<dbReference type="GO" id="GO:0043546">
    <property type="term" value="F:molybdopterin cofactor binding"/>
    <property type="evidence" value="ECO:0007669"/>
    <property type="project" value="InterPro"/>
</dbReference>
<evidence type="ECO:0000259" key="5">
    <source>
        <dbReference type="PROSITE" id="PS51669"/>
    </source>
</evidence>
<dbReference type="Gene3D" id="2.20.25.90">
    <property type="entry name" value="ADC-like domains"/>
    <property type="match status" value="1"/>
</dbReference>
<accession>A0A0W1JI77</accession>
<evidence type="ECO:0000256" key="3">
    <source>
        <dbReference type="ARBA" id="ARBA00023004"/>
    </source>
</evidence>
<dbReference type="Pfam" id="PF01568">
    <property type="entry name" value="Molydop_binding"/>
    <property type="match status" value="1"/>
</dbReference>
<dbReference type="PROSITE" id="PS51669">
    <property type="entry name" value="4FE4S_MOW_BIS_MGD"/>
    <property type="match status" value="1"/>
</dbReference>
<dbReference type="Proteomes" id="UP000054623">
    <property type="component" value="Unassembled WGS sequence"/>
</dbReference>